<protein>
    <recommendedName>
        <fullName evidence="1">Integrase zinc-binding domain-containing protein</fullName>
    </recommendedName>
</protein>
<proteinExistence type="predicted"/>
<dbReference type="Gene3D" id="3.30.420.10">
    <property type="entry name" value="Ribonuclease H-like superfamily/Ribonuclease H"/>
    <property type="match status" value="1"/>
</dbReference>
<dbReference type="AlphaFoldDB" id="A0A1X7T7V5"/>
<dbReference type="Pfam" id="PF17921">
    <property type="entry name" value="Integrase_H2C2"/>
    <property type="match status" value="1"/>
</dbReference>
<evidence type="ECO:0000313" key="2">
    <source>
        <dbReference type="EnsemblMetazoa" id="Aqu2.1.10626_001"/>
    </source>
</evidence>
<organism evidence="2">
    <name type="scientific">Amphimedon queenslandica</name>
    <name type="common">Sponge</name>
    <dbReference type="NCBI Taxonomy" id="400682"/>
    <lineage>
        <taxon>Eukaryota</taxon>
        <taxon>Metazoa</taxon>
        <taxon>Porifera</taxon>
        <taxon>Demospongiae</taxon>
        <taxon>Heteroscleromorpha</taxon>
        <taxon>Haplosclerida</taxon>
        <taxon>Niphatidae</taxon>
        <taxon>Amphimedon</taxon>
    </lineage>
</organism>
<dbReference type="InterPro" id="IPR041588">
    <property type="entry name" value="Integrase_H2C2"/>
</dbReference>
<dbReference type="PANTHER" id="PTHR37984:SF15">
    <property type="entry name" value="INTEGRASE CATALYTIC DOMAIN-CONTAINING PROTEIN"/>
    <property type="match status" value="1"/>
</dbReference>
<accession>A0A1X7T7V5</accession>
<evidence type="ECO:0000259" key="1">
    <source>
        <dbReference type="Pfam" id="PF17921"/>
    </source>
</evidence>
<dbReference type="Gene3D" id="1.10.340.70">
    <property type="match status" value="1"/>
</dbReference>
<dbReference type="InterPro" id="IPR036397">
    <property type="entry name" value="RNaseH_sf"/>
</dbReference>
<sequence>MLPNFDFQALAAAQHSDKELEAFSRILTLTLILRPVPLPYSDTLVVCDMSTGTACPFVLSTFREQVFARLHALSHPGIRASQCLVTSRFVLPGINSDVRKWARQCIQCQRFKVHRHNVTPLSQFPTTRHRFTNIHIDLVGPLPPSGGFTYLLTMIDKMV</sequence>
<dbReference type="EnsemblMetazoa" id="Aqu2.1.10626_001">
    <property type="protein sequence ID" value="Aqu2.1.10626_001"/>
    <property type="gene ID" value="Aqu2.1.10626"/>
</dbReference>
<dbReference type="InParanoid" id="A0A1X7T7V5"/>
<feature type="domain" description="Integrase zinc-binding" evidence="1">
    <location>
        <begin position="61"/>
        <end position="113"/>
    </location>
</feature>
<dbReference type="eggNOG" id="ENOG502S9RX">
    <property type="taxonomic scope" value="Eukaryota"/>
</dbReference>
<dbReference type="OMA" id="RFTNIHI"/>
<dbReference type="InterPro" id="IPR050951">
    <property type="entry name" value="Retrovirus_Pol_polyprotein"/>
</dbReference>
<reference evidence="2" key="1">
    <citation type="submission" date="2017-05" db="UniProtKB">
        <authorList>
            <consortium name="EnsemblMetazoa"/>
        </authorList>
    </citation>
    <scope>IDENTIFICATION</scope>
</reference>
<dbReference type="GO" id="GO:0003676">
    <property type="term" value="F:nucleic acid binding"/>
    <property type="evidence" value="ECO:0007669"/>
    <property type="project" value="InterPro"/>
</dbReference>
<dbReference type="PANTHER" id="PTHR37984">
    <property type="entry name" value="PROTEIN CBG26694"/>
    <property type="match status" value="1"/>
</dbReference>
<name>A0A1X7T7V5_AMPQE</name>